<dbReference type="CDD" id="cd03801">
    <property type="entry name" value="GT4_PimA-like"/>
    <property type="match status" value="1"/>
</dbReference>
<dbReference type="Gene3D" id="3.40.50.2000">
    <property type="entry name" value="Glycogen Phosphorylase B"/>
    <property type="match status" value="2"/>
</dbReference>
<dbReference type="InterPro" id="IPR001296">
    <property type="entry name" value="Glyco_trans_1"/>
</dbReference>
<dbReference type="InterPro" id="IPR050194">
    <property type="entry name" value="Glycosyltransferase_grp1"/>
</dbReference>
<sequence>MNRNVLFLSKDASWQRYRNEVLTKLTLNYYCKIDVITDSEIKDYIKPCANLSYICSTDILKWSKRINLLPYAYKYIIQYKPDVILALPNSSNLTELSLSLFCKITKTKLVYWTHGYDHCRRPDSGLNGFLNKIRVSVINKCLKQANAIIVFSEPGKEYLVDKGIDKEKIFVAPNTLNTEKLINSYLPIKEEDINKFKSDNNIENKTVYLFSGRFRSGKRLENFINALGKAKNKDSVALVVVGDGEMRESWQELCKCFGIHALFLGEIFDEDRLAIIFKSADWFVMPGYVGLAIVHAFSAGLPLLSEDISFHSPEINFLKQNVNGVLFKEKDLSAWTAFIEEKGNDFQLKNRMSKEALNTVHNEASINNQILAMSLALGLDRNV</sequence>
<feature type="domain" description="Glycosyltransferase subfamily 4-like N-terminal" evidence="2">
    <location>
        <begin position="62"/>
        <end position="179"/>
    </location>
</feature>
<gene>
    <name evidence="3" type="ORF">EAY07_16585</name>
</gene>
<dbReference type="Pfam" id="PF00534">
    <property type="entry name" value="Glycos_transf_1"/>
    <property type="match status" value="1"/>
</dbReference>
<dbReference type="RefSeq" id="WP_013857362.1">
    <property type="nucleotide sequence ID" value="NZ_CP020534.1"/>
</dbReference>
<dbReference type="AlphaFoldDB" id="A0AAW4AL29"/>
<accession>A0AAW4AL29</accession>
<reference evidence="3 4" key="1">
    <citation type="journal article" date="2021" name="PeerJ">
        <title>Analysis of 44 Vibrio anguillarum genomes reveals high genetic diversity.</title>
        <authorList>
            <person name="Hansen M.J."/>
            <person name="Dalsgaard I."/>
        </authorList>
    </citation>
    <scope>NUCLEOTIDE SEQUENCE [LARGE SCALE GENOMIC DNA]</scope>
    <source>
        <strain evidence="3 4">17-16730-2A</strain>
    </source>
</reference>
<dbReference type="InterPro" id="IPR028098">
    <property type="entry name" value="Glyco_trans_4-like_N"/>
</dbReference>
<feature type="domain" description="Glycosyl transferase family 1" evidence="1">
    <location>
        <begin position="195"/>
        <end position="356"/>
    </location>
</feature>
<name>A0AAW4AL29_VIBAN</name>
<organism evidence="3 4">
    <name type="scientific">Vibrio anguillarum</name>
    <name type="common">Listonella anguillarum</name>
    <dbReference type="NCBI Taxonomy" id="55601"/>
    <lineage>
        <taxon>Bacteria</taxon>
        <taxon>Pseudomonadati</taxon>
        <taxon>Pseudomonadota</taxon>
        <taxon>Gammaproteobacteria</taxon>
        <taxon>Vibrionales</taxon>
        <taxon>Vibrionaceae</taxon>
        <taxon>Vibrio</taxon>
    </lineage>
</organism>
<dbReference type="EMBL" id="RDOM01000055">
    <property type="protein sequence ID" value="MBF4273613.1"/>
    <property type="molecule type" value="Genomic_DNA"/>
</dbReference>
<dbReference type="GO" id="GO:0016757">
    <property type="term" value="F:glycosyltransferase activity"/>
    <property type="evidence" value="ECO:0007669"/>
    <property type="project" value="InterPro"/>
</dbReference>
<dbReference type="KEGG" id="vau:VANGNB10_cI0802"/>
<evidence type="ECO:0000259" key="2">
    <source>
        <dbReference type="Pfam" id="PF13439"/>
    </source>
</evidence>
<dbReference type="Pfam" id="PF13439">
    <property type="entry name" value="Glyco_transf_4"/>
    <property type="match status" value="1"/>
</dbReference>
<evidence type="ECO:0000259" key="1">
    <source>
        <dbReference type="Pfam" id="PF00534"/>
    </source>
</evidence>
<dbReference type="PANTHER" id="PTHR45947:SF3">
    <property type="entry name" value="SULFOQUINOVOSYL TRANSFERASE SQD2"/>
    <property type="match status" value="1"/>
</dbReference>
<comment type="caution">
    <text evidence="3">The sequence shown here is derived from an EMBL/GenBank/DDBJ whole genome shotgun (WGS) entry which is preliminary data.</text>
</comment>
<dbReference type="SUPFAM" id="SSF53756">
    <property type="entry name" value="UDP-Glycosyltransferase/glycogen phosphorylase"/>
    <property type="match status" value="1"/>
</dbReference>
<proteinExistence type="predicted"/>
<evidence type="ECO:0000313" key="3">
    <source>
        <dbReference type="EMBL" id="MBF4273613.1"/>
    </source>
</evidence>
<dbReference type="PANTHER" id="PTHR45947">
    <property type="entry name" value="SULFOQUINOVOSYL TRANSFERASE SQD2"/>
    <property type="match status" value="1"/>
</dbReference>
<protein>
    <submittedName>
        <fullName evidence="3">Glycosyltransferase</fullName>
    </submittedName>
</protein>
<dbReference type="Proteomes" id="UP000722957">
    <property type="component" value="Unassembled WGS sequence"/>
</dbReference>
<evidence type="ECO:0000313" key="4">
    <source>
        <dbReference type="Proteomes" id="UP000722957"/>
    </source>
</evidence>